<evidence type="ECO:0000313" key="2">
    <source>
        <dbReference type="Ensembl" id="ENSACOP00000012770.1"/>
    </source>
</evidence>
<name>A0A8B9FN98_9PSIT</name>
<organism evidence="2 3">
    <name type="scientific">Amazona collaria</name>
    <name type="common">yellow-billed parrot</name>
    <dbReference type="NCBI Taxonomy" id="241587"/>
    <lineage>
        <taxon>Eukaryota</taxon>
        <taxon>Metazoa</taxon>
        <taxon>Chordata</taxon>
        <taxon>Craniata</taxon>
        <taxon>Vertebrata</taxon>
        <taxon>Euteleostomi</taxon>
        <taxon>Archelosauria</taxon>
        <taxon>Archosauria</taxon>
        <taxon>Dinosauria</taxon>
        <taxon>Saurischia</taxon>
        <taxon>Theropoda</taxon>
        <taxon>Coelurosauria</taxon>
        <taxon>Aves</taxon>
        <taxon>Neognathae</taxon>
        <taxon>Neoaves</taxon>
        <taxon>Telluraves</taxon>
        <taxon>Australaves</taxon>
        <taxon>Psittaciformes</taxon>
        <taxon>Psittacidae</taxon>
        <taxon>Amazona</taxon>
    </lineage>
</organism>
<feature type="region of interest" description="Disordered" evidence="1">
    <location>
        <begin position="52"/>
        <end position="116"/>
    </location>
</feature>
<proteinExistence type="predicted"/>
<evidence type="ECO:0000313" key="3">
    <source>
        <dbReference type="Proteomes" id="UP000694522"/>
    </source>
</evidence>
<dbReference type="Ensembl" id="ENSACOT00000013218.1">
    <property type="protein sequence ID" value="ENSACOP00000012770.1"/>
    <property type="gene ID" value="ENSACOG00000008874.1"/>
</dbReference>
<protein>
    <submittedName>
        <fullName evidence="2">Uncharacterized protein</fullName>
    </submittedName>
</protein>
<accession>A0A8B9FN98</accession>
<feature type="compositionally biased region" description="Low complexity" evidence="1">
    <location>
        <begin position="95"/>
        <end position="114"/>
    </location>
</feature>
<dbReference type="AlphaFoldDB" id="A0A8B9FN98"/>
<reference evidence="2" key="2">
    <citation type="submission" date="2025-09" db="UniProtKB">
        <authorList>
            <consortium name="Ensembl"/>
        </authorList>
    </citation>
    <scope>IDENTIFICATION</scope>
</reference>
<dbReference type="Proteomes" id="UP000694522">
    <property type="component" value="Unplaced"/>
</dbReference>
<sequence>MGKGQHRMPSKDELVQRYNRMNTIPQTRSIQSRFLQSRNLNCIALCEGAVIRGGRQDGGTGSTHTPGWVEEGGSSVPSLGRQPLPLQSSPPRTCRSTATSGSAPSRTTSAPASSLCTKTAKWEMPISILRTPKSRRRSCV</sequence>
<reference evidence="2" key="1">
    <citation type="submission" date="2025-08" db="UniProtKB">
        <authorList>
            <consortium name="Ensembl"/>
        </authorList>
    </citation>
    <scope>IDENTIFICATION</scope>
</reference>
<keyword evidence="3" id="KW-1185">Reference proteome</keyword>
<evidence type="ECO:0000256" key="1">
    <source>
        <dbReference type="SAM" id="MobiDB-lite"/>
    </source>
</evidence>